<feature type="region of interest" description="Disordered" evidence="1">
    <location>
        <begin position="522"/>
        <end position="542"/>
    </location>
</feature>
<evidence type="ECO:0000256" key="1">
    <source>
        <dbReference type="SAM" id="MobiDB-lite"/>
    </source>
</evidence>
<feature type="compositionally biased region" description="Basic and acidic residues" evidence="1">
    <location>
        <begin position="198"/>
        <end position="208"/>
    </location>
</feature>
<name>A0A8H4QMQ0_9AGAR</name>
<dbReference type="AlphaFoldDB" id="A0A8H4QMQ0"/>
<feature type="compositionally biased region" description="Low complexity" evidence="1">
    <location>
        <begin position="275"/>
        <end position="289"/>
    </location>
</feature>
<feature type="compositionally biased region" description="Low complexity" evidence="1">
    <location>
        <begin position="111"/>
        <end position="126"/>
    </location>
</feature>
<feature type="region of interest" description="Disordered" evidence="1">
    <location>
        <begin position="332"/>
        <end position="492"/>
    </location>
</feature>
<evidence type="ECO:0000313" key="3">
    <source>
        <dbReference type="Proteomes" id="UP000521872"/>
    </source>
</evidence>
<comment type="caution">
    <text evidence="2">The sequence shown here is derived from an EMBL/GenBank/DDBJ whole genome shotgun (WGS) entry which is preliminary data.</text>
</comment>
<feature type="compositionally biased region" description="Basic and acidic residues" evidence="1">
    <location>
        <begin position="130"/>
        <end position="144"/>
    </location>
</feature>
<feature type="compositionally biased region" description="Low complexity" evidence="1">
    <location>
        <begin position="363"/>
        <end position="379"/>
    </location>
</feature>
<feature type="region of interest" description="Disordered" evidence="1">
    <location>
        <begin position="180"/>
        <end position="311"/>
    </location>
</feature>
<gene>
    <name evidence="2" type="ORF">D9613_008192</name>
</gene>
<dbReference type="Proteomes" id="UP000521872">
    <property type="component" value="Unassembled WGS sequence"/>
</dbReference>
<feature type="compositionally biased region" description="Low complexity" evidence="1">
    <location>
        <begin position="529"/>
        <end position="539"/>
    </location>
</feature>
<accession>A0A8H4QMQ0</accession>
<feature type="compositionally biased region" description="Basic and acidic residues" evidence="1">
    <location>
        <begin position="412"/>
        <end position="428"/>
    </location>
</feature>
<dbReference type="EMBL" id="JAACJL010000045">
    <property type="protein sequence ID" value="KAF4613525.1"/>
    <property type="molecule type" value="Genomic_DNA"/>
</dbReference>
<proteinExistence type="predicted"/>
<sequence>MVATTTFHWDCPTEHRPRRRRRTRLPRLIITAATAPAAMAARLATQRQTNDKVLTHIIDGTLHERTKPKVVVALEFSSAFGLMSLDDPNVLAGLVADGQPFFSDPAQVHNQQQQGSQQQQQQQQQQNESGESRDGNDGYGKRNEGSGGPSALLGGDMDTPMPIKRSSGLLSAGLDLSGAGGGTGLSSRGNNPLPTPAREMDQREREFWKQYMRTPLTGPSSGLGDATTPSGQGNKGASSTTTPYRRQRVSSLPSVKTPIVELDQMYGDGADHQYHYYQQHQHQQHQHQQGGDEEQHGKLGPMSSIRTTLHGNAEDLRSYEAAVLARKAPALMNLQLKRPMKKSSDSSNFNARPKSAVEPKPDSQNQSQSQNQSSPTPSSLANAFGSYTNMKKEESASPSLSSNSHHSHSNAHSRESSAHEDSDADNRPSFKRLPSQTLGPANSKKPFYGYDNDDDRELVGWGTGVSDSNSNSSNPPPPPPPSAVTGASGGVVPKLGMAAHNLRGPMGINHPDRVVASLAERRKRRMSAPGSSLNLQSLPSPLPASVTKPVVLMESGTAASQGAAAAAK</sequence>
<feature type="region of interest" description="Disordered" evidence="1">
    <location>
        <begin position="1"/>
        <end position="22"/>
    </location>
</feature>
<feature type="compositionally biased region" description="Polar residues" evidence="1">
    <location>
        <begin position="227"/>
        <end position="254"/>
    </location>
</feature>
<keyword evidence="3" id="KW-1185">Reference proteome</keyword>
<evidence type="ECO:0000313" key="2">
    <source>
        <dbReference type="EMBL" id="KAF4613525.1"/>
    </source>
</evidence>
<feature type="region of interest" description="Disordered" evidence="1">
    <location>
        <begin position="102"/>
        <end position="168"/>
    </location>
</feature>
<protein>
    <submittedName>
        <fullName evidence="2">Uncharacterized protein</fullName>
    </submittedName>
</protein>
<reference evidence="2 3" key="1">
    <citation type="submission" date="2019-12" db="EMBL/GenBank/DDBJ databases">
        <authorList>
            <person name="Floudas D."/>
            <person name="Bentzer J."/>
            <person name="Ahren D."/>
            <person name="Johansson T."/>
            <person name="Persson P."/>
            <person name="Tunlid A."/>
        </authorList>
    </citation>
    <scope>NUCLEOTIDE SEQUENCE [LARGE SCALE GENOMIC DNA]</scope>
    <source>
        <strain evidence="2 3">CBS 102.39</strain>
    </source>
</reference>
<organism evidence="2 3">
    <name type="scientific">Agrocybe pediades</name>
    <dbReference type="NCBI Taxonomy" id="84607"/>
    <lineage>
        <taxon>Eukaryota</taxon>
        <taxon>Fungi</taxon>
        <taxon>Dikarya</taxon>
        <taxon>Basidiomycota</taxon>
        <taxon>Agaricomycotina</taxon>
        <taxon>Agaricomycetes</taxon>
        <taxon>Agaricomycetidae</taxon>
        <taxon>Agaricales</taxon>
        <taxon>Agaricineae</taxon>
        <taxon>Strophariaceae</taxon>
        <taxon>Agrocybe</taxon>
    </lineage>
</organism>